<dbReference type="Gene3D" id="3.40.50.1820">
    <property type="entry name" value="alpha/beta hydrolase"/>
    <property type="match status" value="1"/>
</dbReference>
<dbReference type="RefSeq" id="WP_110576064.1">
    <property type="nucleotide sequence ID" value="NZ_PIPV01000013.1"/>
</dbReference>
<name>A0A432XR11_9GAMM</name>
<keyword evidence="2" id="KW-1185">Reference proteome</keyword>
<dbReference type="EMBL" id="PIPV01000013">
    <property type="protein sequence ID" value="RUO51103.1"/>
    <property type="molecule type" value="Genomic_DNA"/>
</dbReference>
<evidence type="ECO:0000313" key="2">
    <source>
        <dbReference type="Proteomes" id="UP000287330"/>
    </source>
</evidence>
<proteinExistence type="predicted"/>
<dbReference type="InterPro" id="IPR029058">
    <property type="entry name" value="AB_hydrolase_fold"/>
</dbReference>
<dbReference type="Proteomes" id="UP000287330">
    <property type="component" value="Unassembled WGS sequence"/>
</dbReference>
<dbReference type="InterPro" id="IPR011990">
    <property type="entry name" value="TPR-like_helical_dom_sf"/>
</dbReference>
<organism evidence="1 2">
    <name type="scientific">Idiomarina fontislapidosi</name>
    <dbReference type="NCBI Taxonomy" id="263723"/>
    <lineage>
        <taxon>Bacteria</taxon>
        <taxon>Pseudomonadati</taxon>
        <taxon>Pseudomonadota</taxon>
        <taxon>Gammaproteobacteria</taxon>
        <taxon>Alteromonadales</taxon>
        <taxon>Idiomarinaceae</taxon>
        <taxon>Idiomarina</taxon>
    </lineage>
</organism>
<dbReference type="SUPFAM" id="SSF53474">
    <property type="entry name" value="alpha/beta-Hydrolases"/>
    <property type="match status" value="1"/>
</dbReference>
<dbReference type="Gene3D" id="1.25.40.10">
    <property type="entry name" value="Tetratricopeptide repeat domain"/>
    <property type="match status" value="1"/>
</dbReference>
<evidence type="ECO:0000313" key="1">
    <source>
        <dbReference type="EMBL" id="RUO51103.1"/>
    </source>
</evidence>
<gene>
    <name evidence="1" type="ORF">CWE25_11890</name>
</gene>
<comment type="caution">
    <text evidence="1">The sequence shown here is derived from an EMBL/GenBank/DDBJ whole genome shotgun (WGS) entry which is preliminary data.</text>
</comment>
<dbReference type="AlphaFoldDB" id="A0A432XR11"/>
<sequence>MTSDYLKRIQQNLQFWPGECLDSAPFVKQLNTKGVKQTVFWCFQASHEFESLARALGEDVSLYGLRSGHLVMEYTPENIDRLTGLFCDQILTVCENKGIKQVTLGGNCQGATLMLRTAEKLEQTANLDLSIVVLESIYPSELAAPVTLVFGRNSSYNLYRRYHHVDCGLMSYYSTYRVAVMPGAHGQFFRSENVTYLARIIKNEHRSKSEVSKKDVPFMLNAPKLISDNVLSAVAVMDIALDVSELTANQHCELSVVLKNVSSQIIAGKQICLANQWYNASSRTLYQWLDGIAQLPELAPNEETTVRLRVRAPFSGGQYVLGLRLSIEGAAYAELETELPVDVTASSKALRISTLPTQANHRQTLMSLARAGACDKLVQWLASSPQLTRRQWLLLLHTLAMNERWQDIATVCESLQNEEGFERRFIAAYMEALIKLNQPRTAVSVFHTAKGEYPSEDRLLNNFYLNALIFLGDVQTVYQQLCSSSQLNVKNKEKLFVMLLAPHVVKMLSQEQVECIVDNLSKQSPNADAFLKMTNALLGQGLTARARIMLQEAHGLFPHNIALALRFARTSDELGRQDDARPIFERVLQLAPGNSEALAWLAANKKEGLNVV</sequence>
<dbReference type="OrthoDB" id="2472181at2"/>
<dbReference type="SUPFAM" id="SSF48452">
    <property type="entry name" value="TPR-like"/>
    <property type="match status" value="1"/>
</dbReference>
<protein>
    <submittedName>
        <fullName evidence="1">Uncharacterized protein</fullName>
    </submittedName>
</protein>
<accession>A0A432XR11</accession>
<reference evidence="2" key="1">
    <citation type="journal article" date="2018" name="Front. Microbiol.">
        <title>Genome-Based Analysis Reveals the Taxonomy and Diversity of the Family Idiomarinaceae.</title>
        <authorList>
            <person name="Liu Y."/>
            <person name="Lai Q."/>
            <person name="Shao Z."/>
        </authorList>
    </citation>
    <scope>NUCLEOTIDE SEQUENCE [LARGE SCALE GENOMIC DNA]</scope>
    <source>
        <strain evidence="2">F23</strain>
    </source>
</reference>
<dbReference type="Pfam" id="PF14559">
    <property type="entry name" value="TPR_19"/>
    <property type="match status" value="1"/>
</dbReference>